<name>A0A1Y5FBS9_9BACT</name>
<dbReference type="PANTHER" id="PTHR20974:SF0">
    <property type="entry name" value="UPF0585 PROTEIN CG18661"/>
    <property type="match status" value="1"/>
</dbReference>
<comment type="caution">
    <text evidence="1">The sequence shown here is derived from an EMBL/GenBank/DDBJ whole genome shotgun (WGS) entry which is preliminary data.</text>
</comment>
<dbReference type="Pfam" id="PF06080">
    <property type="entry name" value="DUF938"/>
    <property type="match status" value="1"/>
</dbReference>
<evidence type="ECO:0000313" key="2">
    <source>
        <dbReference type="Proteomes" id="UP000196531"/>
    </source>
</evidence>
<dbReference type="InterPro" id="IPR010342">
    <property type="entry name" value="DUF938"/>
</dbReference>
<dbReference type="SUPFAM" id="SSF53335">
    <property type="entry name" value="S-adenosyl-L-methionine-dependent methyltransferases"/>
    <property type="match status" value="1"/>
</dbReference>
<gene>
    <name evidence="1" type="ORF">A9Q84_00680</name>
</gene>
<dbReference type="Proteomes" id="UP000196531">
    <property type="component" value="Unassembled WGS sequence"/>
</dbReference>
<accession>A0A1Y5FBS9</accession>
<proteinExistence type="predicted"/>
<dbReference type="AlphaFoldDB" id="A0A1Y5FBS9"/>
<evidence type="ECO:0008006" key="3">
    <source>
        <dbReference type="Google" id="ProtNLM"/>
    </source>
</evidence>
<reference evidence="2" key="1">
    <citation type="journal article" date="2017" name="Proc. Natl. Acad. Sci. U.S.A.">
        <title>Simulation of Deepwater Horizon oil plume reveals substrate specialization within a complex community of hydrocarbon-degraders.</title>
        <authorList>
            <person name="Hu P."/>
            <person name="Dubinsky E.A."/>
            <person name="Probst A.J."/>
            <person name="Wang J."/>
            <person name="Sieber C.M.K."/>
            <person name="Tom L.M."/>
            <person name="Gardinali P."/>
            <person name="Banfield J.F."/>
            <person name="Atlas R.M."/>
            <person name="Andersen G.L."/>
        </authorList>
    </citation>
    <scope>NUCLEOTIDE SEQUENCE [LARGE SCALE GENOMIC DNA]</scope>
</reference>
<organism evidence="1 2">
    <name type="scientific">Halobacteriovorax marinus</name>
    <dbReference type="NCBI Taxonomy" id="97084"/>
    <lineage>
        <taxon>Bacteria</taxon>
        <taxon>Pseudomonadati</taxon>
        <taxon>Bdellovibrionota</taxon>
        <taxon>Bacteriovoracia</taxon>
        <taxon>Bacteriovoracales</taxon>
        <taxon>Halobacteriovoraceae</taxon>
        <taxon>Halobacteriovorax</taxon>
    </lineage>
</organism>
<sequence length="202" mass="23320">MSKQISSAVLRNREPILDILSKYFIDHKRLLEVGSGAGEHATYFCEHFPKLQWVTSDVRENERAIVAHLRSAKMKNVHGPEILKVGVDDLPKGVFDYVFSANTLHIMSWKEDKALFKLLGKRLREGALVIFYGPFNYAGEYTSYSNEAFDKWLKDRNEKSGIRNFEDVVSCMTKGGFKLLQDHEMPSNNRTLVFERLPYIKK</sequence>
<dbReference type="Gene3D" id="3.40.50.150">
    <property type="entry name" value="Vaccinia Virus protein VP39"/>
    <property type="match status" value="1"/>
</dbReference>
<dbReference type="InterPro" id="IPR029063">
    <property type="entry name" value="SAM-dependent_MTases_sf"/>
</dbReference>
<evidence type="ECO:0000313" key="1">
    <source>
        <dbReference type="EMBL" id="OUR99568.1"/>
    </source>
</evidence>
<protein>
    <recommendedName>
        <fullName evidence="3">Methylase</fullName>
    </recommendedName>
</protein>
<dbReference type="PANTHER" id="PTHR20974">
    <property type="entry name" value="UPF0585 PROTEIN CG18661"/>
    <property type="match status" value="1"/>
</dbReference>
<dbReference type="EMBL" id="MAAO01000002">
    <property type="protein sequence ID" value="OUR99568.1"/>
    <property type="molecule type" value="Genomic_DNA"/>
</dbReference>